<protein>
    <submittedName>
        <fullName evidence="2">Uncharacterized protein</fullName>
    </submittedName>
</protein>
<dbReference type="EMBL" id="CP008884">
    <property type="protein sequence ID" value="AIF46003.1"/>
    <property type="molecule type" value="Genomic_DNA"/>
</dbReference>
<feature type="transmembrane region" description="Helical" evidence="1">
    <location>
        <begin position="6"/>
        <end position="26"/>
    </location>
</feature>
<keyword evidence="1" id="KW-1133">Transmembrane helix</keyword>
<dbReference type="Proteomes" id="UP000027987">
    <property type="component" value="Chromosome"/>
</dbReference>
<gene>
    <name evidence="2" type="ORF">HY57_01335</name>
</gene>
<keyword evidence="1" id="KW-0472">Membrane</keyword>
<evidence type="ECO:0000313" key="3">
    <source>
        <dbReference type="Proteomes" id="UP000027987"/>
    </source>
</evidence>
<sequence>MKQRMIGVVILLLAWFMYHTAVHVPLQQMKAHAPEIKVWVKALVFLPALIGMGLFYLVLGEKMEDRATGVFALAAIPMLALGLWWWTWFEHQKDIYGYGGHPLPSAPPVAVADANPVPNPARADVVPPHAAPPQLPTQELHDLFAAASDSGEARGMLVPGERMRRSVPNLQITDLVRVVIKKGDDLVPAGCSRYHVTMQQGGDVMQVPGEPRVLRPYSLNLTYALNYCLDRTTPSEGYDIHVES</sequence>
<dbReference type="RefSeq" id="WP_019464557.1">
    <property type="nucleotide sequence ID" value="NZ_ALOY01000130.1"/>
</dbReference>
<keyword evidence="1" id="KW-0812">Transmembrane</keyword>
<reference evidence="2 3" key="1">
    <citation type="submission" date="2014-07" db="EMBL/GenBank/DDBJ databases">
        <title>Complete Genome Sequence of Dyella japonica Strain A8 Isolated from Malaysian Tropical Soil.</title>
        <authorList>
            <person name="Hui R.K.H."/>
            <person name="Chen J.-W."/>
            <person name="Chan K.-G."/>
            <person name="Leung F.C.C."/>
        </authorList>
    </citation>
    <scope>NUCLEOTIDE SEQUENCE [LARGE SCALE GENOMIC DNA]</scope>
    <source>
        <strain evidence="2 3">A8</strain>
    </source>
</reference>
<evidence type="ECO:0000313" key="2">
    <source>
        <dbReference type="EMBL" id="AIF46003.1"/>
    </source>
</evidence>
<evidence type="ECO:0000256" key="1">
    <source>
        <dbReference type="SAM" id="Phobius"/>
    </source>
</evidence>
<dbReference type="PATRIC" id="fig|1217721.7.peg.280"/>
<feature type="transmembrane region" description="Helical" evidence="1">
    <location>
        <begin position="70"/>
        <end position="89"/>
    </location>
</feature>
<feature type="transmembrane region" description="Helical" evidence="1">
    <location>
        <begin position="38"/>
        <end position="58"/>
    </location>
</feature>
<dbReference type="HOGENOM" id="CLU_1136649_0_0_6"/>
<dbReference type="AlphaFoldDB" id="A0A075K165"/>
<dbReference type="STRING" id="1217721.HY57_01335"/>
<keyword evidence="3" id="KW-1185">Reference proteome</keyword>
<dbReference type="KEGG" id="dja:HY57_01335"/>
<proteinExistence type="predicted"/>
<organism evidence="2 3">
    <name type="scientific">Dyella japonica A8</name>
    <dbReference type="NCBI Taxonomy" id="1217721"/>
    <lineage>
        <taxon>Bacteria</taxon>
        <taxon>Pseudomonadati</taxon>
        <taxon>Pseudomonadota</taxon>
        <taxon>Gammaproteobacteria</taxon>
        <taxon>Lysobacterales</taxon>
        <taxon>Rhodanobacteraceae</taxon>
        <taxon>Dyella</taxon>
    </lineage>
</organism>
<accession>A0A075K165</accession>
<name>A0A075K165_9GAMM</name>